<evidence type="ECO:0000256" key="6">
    <source>
        <dbReference type="ARBA" id="ARBA00023125"/>
    </source>
</evidence>
<dbReference type="GO" id="GO:0003700">
    <property type="term" value="F:DNA-binding transcription factor activity"/>
    <property type="evidence" value="ECO:0007669"/>
    <property type="project" value="InterPro"/>
</dbReference>
<evidence type="ECO:0000256" key="3">
    <source>
        <dbReference type="ARBA" id="ARBA00022679"/>
    </source>
</evidence>
<dbReference type="PANTHER" id="PTHR46577">
    <property type="entry name" value="HTH-TYPE TRANSCRIPTIONAL REGULATORY PROTEIN GABR"/>
    <property type="match status" value="1"/>
</dbReference>
<proteinExistence type="inferred from homology"/>
<dbReference type="FunFam" id="3.40.640.10:FF:000023">
    <property type="entry name" value="Transcriptional regulator, GntR family"/>
    <property type="match status" value="1"/>
</dbReference>
<sequence length="493" mass="53637">MSLYETLADEIARSIASGVLRAGDKLPSVRDACSARGVSPSTVFQAYYLLEARGLVRAQPRSGYYVNVPAESLPPEPGASCPDGESTELAISERIFDILDSVRNRDVTPLGSAFPSPLLFPLPRLAQAMAAHLKRQDPRDTVDDLAPGNPRLRRQIALRYLIGGINLPASDIVITNGALEALNLCLQAVTQPGDSVMVEAPTFYGALQALERLGLKALEVPTHPRTGIDLAAMEAAIERHAPRACWLMTQFQNPLGSLMPDDRKRQLVELLARHDIPLIEDDVYGELYFGPARPVPAKAYDTRGLVLHCSSFSKCLAPGYRIGWASAGRYAQRVQRLKLSSTLSASGPAQGAIAEYLEQGGYDRHLRRLRETLQTQQERMADAIAHAFPAGTRVTRQQGGFFLWLELPAAVDALALHRQALSRGISVAPGPIFSASGQFGSALRLNYGHPWDARTESAIRVLGELAREACSPAARMRPSANVSREARRPPRSS</sequence>
<accession>H0FCU5</accession>
<dbReference type="STRING" id="477184.KYC_23023"/>
<dbReference type="OrthoDB" id="9804020at2"/>
<evidence type="ECO:0000256" key="4">
    <source>
        <dbReference type="ARBA" id="ARBA00022898"/>
    </source>
</evidence>
<reference evidence="10 11" key="1">
    <citation type="journal article" date="2012" name="J. Bacteriol.">
        <title>Genome sequence of the highly efficient arsenite-oxidizing bacterium Achromobacter arsenitoxydans SY8.</title>
        <authorList>
            <person name="Li X."/>
            <person name="Hu Y."/>
            <person name="Gong J."/>
            <person name="Lin Y."/>
            <person name="Johnstone L."/>
            <person name="Rensing C."/>
            <person name="Wang G."/>
        </authorList>
    </citation>
    <scope>NUCLEOTIDE SEQUENCE [LARGE SCALE GENOMIC DNA]</scope>
    <source>
        <strain evidence="10 11">SY8</strain>
    </source>
</reference>
<dbReference type="SMART" id="SM00345">
    <property type="entry name" value="HTH_GNTR"/>
    <property type="match status" value="1"/>
</dbReference>
<dbReference type="eggNOG" id="COG1167">
    <property type="taxonomic scope" value="Bacteria"/>
</dbReference>
<name>H0FCU5_9BURK</name>
<feature type="region of interest" description="Disordered" evidence="8">
    <location>
        <begin position="473"/>
        <end position="493"/>
    </location>
</feature>
<keyword evidence="7" id="KW-0804">Transcription</keyword>
<dbReference type="InterPro" id="IPR051446">
    <property type="entry name" value="HTH_trans_reg/aminotransferase"/>
</dbReference>
<evidence type="ECO:0000256" key="8">
    <source>
        <dbReference type="SAM" id="MobiDB-lite"/>
    </source>
</evidence>
<keyword evidence="11" id="KW-1185">Reference proteome</keyword>
<keyword evidence="2" id="KW-0032">Aminotransferase</keyword>
<evidence type="ECO:0000256" key="7">
    <source>
        <dbReference type="ARBA" id="ARBA00023163"/>
    </source>
</evidence>
<dbReference type="Pfam" id="PF00155">
    <property type="entry name" value="Aminotran_1_2"/>
    <property type="match status" value="1"/>
</dbReference>
<feature type="domain" description="HTH gntR-type" evidence="9">
    <location>
        <begin position="1"/>
        <end position="69"/>
    </location>
</feature>
<evidence type="ECO:0000256" key="5">
    <source>
        <dbReference type="ARBA" id="ARBA00023015"/>
    </source>
</evidence>
<gene>
    <name evidence="10" type="ORF">KYC_23023</name>
</gene>
<dbReference type="GO" id="GO:0030170">
    <property type="term" value="F:pyridoxal phosphate binding"/>
    <property type="evidence" value="ECO:0007669"/>
    <property type="project" value="InterPro"/>
</dbReference>
<dbReference type="GO" id="GO:0003677">
    <property type="term" value="F:DNA binding"/>
    <property type="evidence" value="ECO:0007669"/>
    <property type="project" value="UniProtKB-KW"/>
</dbReference>
<dbReference type="Gene3D" id="3.90.1150.10">
    <property type="entry name" value="Aspartate Aminotransferase, domain 1"/>
    <property type="match status" value="1"/>
</dbReference>
<evidence type="ECO:0000256" key="2">
    <source>
        <dbReference type="ARBA" id="ARBA00022576"/>
    </source>
</evidence>
<dbReference type="Proteomes" id="UP000003113">
    <property type="component" value="Unassembled WGS sequence"/>
</dbReference>
<dbReference type="AlphaFoldDB" id="H0FCU5"/>
<dbReference type="Gene3D" id="3.40.640.10">
    <property type="entry name" value="Type I PLP-dependent aspartate aminotransferase-like (Major domain)"/>
    <property type="match status" value="1"/>
</dbReference>
<comment type="caution">
    <text evidence="10">The sequence shown here is derived from an EMBL/GenBank/DDBJ whole genome shotgun (WGS) entry which is preliminary data.</text>
</comment>
<keyword evidence="3" id="KW-0808">Transferase</keyword>
<dbReference type="CDD" id="cd00609">
    <property type="entry name" value="AAT_like"/>
    <property type="match status" value="1"/>
</dbReference>
<dbReference type="InterPro" id="IPR036390">
    <property type="entry name" value="WH_DNA-bd_sf"/>
</dbReference>
<keyword evidence="4" id="KW-0663">Pyridoxal phosphate</keyword>
<evidence type="ECO:0000259" key="9">
    <source>
        <dbReference type="PROSITE" id="PS50949"/>
    </source>
</evidence>
<dbReference type="InterPro" id="IPR004839">
    <property type="entry name" value="Aminotransferase_I/II_large"/>
</dbReference>
<organism evidence="10 11">
    <name type="scientific">Achromobacter arsenitoxydans SY8</name>
    <dbReference type="NCBI Taxonomy" id="477184"/>
    <lineage>
        <taxon>Bacteria</taxon>
        <taxon>Pseudomonadati</taxon>
        <taxon>Pseudomonadota</taxon>
        <taxon>Betaproteobacteria</taxon>
        <taxon>Burkholderiales</taxon>
        <taxon>Alcaligenaceae</taxon>
        <taxon>Achromobacter</taxon>
    </lineage>
</organism>
<dbReference type="CDD" id="cd07377">
    <property type="entry name" value="WHTH_GntR"/>
    <property type="match status" value="1"/>
</dbReference>
<keyword evidence="6" id="KW-0238">DNA-binding</keyword>
<evidence type="ECO:0000313" key="11">
    <source>
        <dbReference type="Proteomes" id="UP000003113"/>
    </source>
</evidence>
<dbReference type="SUPFAM" id="SSF46785">
    <property type="entry name" value="Winged helix' DNA-binding domain"/>
    <property type="match status" value="1"/>
</dbReference>
<feature type="compositionally biased region" description="Basic and acidic residues" evidence="8">
    <location>
        <begin position="484"/>
        <end position="493"/>
    </location>
</feature>
<evidence type="ECO:0000256" key="1">
    <source>
        <dbReference type="ARBA" id="ARBA00005384"/>
    </source>
</evidence>
<dbReference type="InterPro" id="IPR015424">
    <property type="entry name" value="PyrdxlP-dep_Trfase"/>
</dbReference>
<dbReference type="InterPro" id="IPR000524">
    <property type="entry name" value="Tscrpt_reg_HTH_GntR"/>
</dbReference>
<dbReference type="PANTHER" id="PTHR46577:SF2">
    <property type="entry name" value="TRANSCRIPTIONAL REGULATORY PROTEIN"/>
    <property type="match status" value="1"/>
</dbReference>
<keyword evidence="5" id="KW-0805">Transcription regulation</keyword>
<dbReference type="RefSeq" id="WP_008166847.1">
    <property type="nucleotide sequence ID" value="NZ_AGUF01000074.1"/>
</dbReference>
<dbReference type="EMBL" id="AGUF01000074">
    <property type="protein sequence ID" value="EHK63738.1"/>
    <property type="molecule type" value="Genomic_DNA"/>
</dbReference>
<dbReference type="PATRIC" id="fig|477184.5.peg.4526"/>
<protein>
    <submittedName>
        <fullName evidence="10">Transcriptional regulator</fullName>
    </submittedName>
</protein>
<dbReference type="Pfam" id="PF00392">
    <property type="entry name" value="GntR"/>
    <property type="match status" value="1"/>
</dbReference>
<dbReference type="Gene3D" id="1.10.10.10">
    <property type="entry name" value="Winged helix-like DNA-binding domain superfamily/Winged helix DNA-binding domain"/>
    <property type="match status" value="1"/>
</dbReference>
<dbReference type="GO" id="GO:0008483">
    <property type="term" value="F:transaminase activity"/>
    <property type="evidence" value="ECO:0007669"/>
    <property type="project" value="UniProtKB-KW"/>
</dbReference>
<dbReference type="InterPro" id="IPR015421">
    <property type="entry name" value="PyrdxlP-dep_Trfase_major"/>
</dbReference>
<dbReference type="SUPFAM" id="SSF53383">
    <property type="entry name" value="PLP-dependent transferases"/>
    <property type="match status" value="1"/>
</dbReference>
<evidence type="ECO:0000313" key="10">
    <source>
        <dbReference type="EMBL" id="EHK63738.1"/>
    </source>
</evidence>
<dbReference type="InterPro" id="IPR036388">
    <property type="entry name" value="WH-like_DNA-bd_sf"/>
</dbReference>
<dbReference type="PROSITE" id="PS50949">
    <property type="entry name" value="HTH_GNTR"/>
    <property type="match status" value="1"/>
</dbReference>
<dbReference type="InterPro" id="IPR015422">
    <property type="entry name" value="PyrdxlP-dep_Trfase_small"/>
</dbReference>
<comment type="similarity">
    <text evidence="1">In the C-terminal section; belongs to the class-I pyridoxal-phosphate-dependent aminotransferase family.</text>
</comment>